<organism evidence="1 2">
    <name type="scientific">Pseudomonas triticifolii</name>
    <dbReference type="NCBI Taxonomy" id="2762592"/>
    <lineage>
        <taxon>Bacteria</taxon>
        <taxon>Pseudomonadati</taxon>
        <taxon>Pseudomonadota</taxon>
        <taxon>Gammaproteobacteria</taxon>
        <taxon>Pseudomonadales</taxon>
        <taxon>Pseudomonadaceae</taxon>
        <taxon>Pseudomonas</taxon>
    </lineage>
</organism>
<dbReference type="Proteomes" id="UP000660131">
    <property type="component" value="Unassembled WGS sequence"/>
</dbReference>
<dbReference type="EMBL" id="JACONV010000001">
    <property type="protein sequence ID" value="MBC3954219.1"/>
    <property type="molecule type" value="Genomic_DNA"/>
</dbReference>
<keyword evidence="2" id="KW-1185">Reference proteome</keyword>
<dbReference type="RefSeq" id="WP_187517948.1">
    <property type="nucleotide sequence ID" value="NZ_JACONV010000001.1"/>
</dbReference>
<evidence type="ECO:0000313" key="1">
    <source>
        <dbReference type="EMBL" id="MBC3954219.1"/>
    </source>
</evidence>
<gene>
    <name evidence="1" type="ORF">H8S56_04275</name>
</gene>
<accession>A0ABR7BAL8</accession>
<sequence>MNYGDGAVLVFIRLEGSEEGGDVPAEYRYLIPDNPYKNYSAAVLFEHEQTYKALPLIEMLVTEFSSIIERGGFTYTKDAYGRITKAVATQGTVNIATATKYMPSKVINGVEIKPKVNRSGVNFEVDGPNALTITRTSANSAVATWKGKKKEGAFIDLENANYPTIIGLQEVQFEVTCTYQLVEEKNDLVIKPTFNVSYTHGELEFPDGLPPGGNHLLPVILPLGVSISFWDRDRVGPRLEALLHQELSAGVSLGSFIRENISLNFGQTIVPDALHAPRDIAAFGVVSRVTTHFAISPLEIVIGVDTYHEFDIDPSEQSVDWSIENLPGDGDSGDRGSISTYGKYFAPKAGSFAEAFIRVRVTATGRLSGYRSSALVTVMAHPLTINPLIQVCDNGESVELAGGGLQDVHLGWWINKPVFGQSGTLKPSSLPDGDQTYQARVIVDPKKTYVLDEILAFSTFYEAFASAWVLVRMKPPAVVITTVGSASSGQVQLQALINSKPYPVAWSIALNGPGAIDGNGLYTVKSPTAQRFVLIFAAYVHPQLGTMEGHIILPLPLAT</sequence>
<evidence type="ECO:0000313" key="2">
    <source>
        <dbReference type="Proteomes" id="UP000660131"/>
    </source>
</evidence>
<protein>
    <submittedName>
        <fullName evidence="1">Uncharacterized protein</fullName>
    </submittedName>
</protein>
<comment type="caution">
    <text evidence="1">The sequence shown here is derived from an EMBL/GenBank/DDBJ whole genome shotgun (WGS) entry which is preliminary data.</text>
</comment>
<reference evidence="1 2" key="1">
    <citation type="submission" date="2020-08" db="EMBL/GenBank/DDBJ databases">
        <title>Putative novel bacterial strains isolated from necrotic wheat leaf tissues caused by Xanthomonas translucens.</title>
        <authorList>
            <person name="Tambong J.T."/>
        </authorList>
    </citation>
    <scope>NUCLEOTIDE SEQUENCE [LARGE SCALE GENOMIC DNA]</scope>
    <source>
        <strain evidence="1 2">DOAB 1067</strain>
    </source>
</reference>
<name>A0ABR7BAL8_9PSED</name>
<proteinExistence type="predicted"/>